<accession>A0A974NM74</accession>
<dbReference type="Pfam" id="PF05389">
    <property type="entry name" value="MecA"/>
    <property type="match status" value="1"/>
</dbReference>
<dbReference type="InterPro" id="IPR008681">
    <property type="entry name" value="Neg-reg_MecA"/>
</dbReference>
<evidence type="ECO:0000256" key="1">
    <source>
        <dbReference type="ARBA" id="ARBA00005397"/>
    </source>
</evidence>
<proteinExistence type="inferred from homology"/>
<comment type="similarity">
    <text evidence="1">Belongs to the MecA family.</text>
</comment>
<dbReference type="Proteomes" id="UP000595254">
    <property type="component" value="Chromosome"/>
</dbReference>
<dbReference type="PANTHER" id="PTHR39161">
    <property type="entry name" value="ADAPTER PROTEIN MECA"/>
    <property type="match status" value="1"/>
</dbReference>
<dbReference type="Gene3D" id="3.30.70.1950">
    <property type="match status" value="1"/>
</dbReference>
<name>A0A974NM74_PERPY</name>
<dbReference type="PIRSF" id="PIRSF029008">
    <property type="entry name" value="MecA"/>
    <property type="match status" value="1"/>
</dbReference>
<sequence length="204" mass="23819">MDEEGFPGGHFFMRLERLSNNKIKIFFTFDDLFDRGVTKEEIRGNSIKVHKLFQDMVEEACEELDFDMSGSIAIEIISLQAQGLVIIVTKDEEDTLTDEEDYLNLKVKMDDCPHILFFFQDIEDVIQLCYRLRLKEISVSSLYLYDDQYYLLLEDIQENFFDAISSLAAEYGRASTLTLYRINEYGKCLIPKEAITTLTGYFRK</sequence>
<reference evidence="3 4" key="1">
    <citation type="submission" date="2021-01" db="EMBL/GenBank/DDBJ databases">
        <title>FDA dAtabase for Regulatory Grade micrObial Sequences (FDA-ARGOS): Supporting development and validation of Infectious Disease Dx tests.</title>
        <authorList>
            <person name="Nelson B."/>
            <person name="Plummer A."/>
            <person name="Tallon L."/>
            <person name="Sadzewicz L."/>
            <person name="Zhao X."/>
            <person name="Boylan J."/>
            <person name="Ott S."/>
            <person name="Bowen H."/>
            <person name="Vavikolanu K."/>
            <person name="Mehta A."/>
            <person name="Aluvathingal J."/>
            <person name="Nadendla S."/>
            <person name="Myers T."/>
            <person name="Yan Y."/>
            <person name="Sichtig H."/>
        </authorList>
    </citation>
    <scope>NUCLEOTIDE SEQUENCE [LARGE SCALE GENOMIC DNA]</scope>
    <source>
        <strain evidence="3 4">FDAARGOS_1161</strain>
    </source>
</reference>
<dbReference type="EMBL" id="CP068053">
    <property type="protein sequence ID" value="QQT00128.1"/>
    <property type="molecule type" value="Genomic_DNA"/>
</dbReference>
<organism evidence="3 4">
    <name type="scientific">Peribacillus psychrosaccharolyticus</name>
    <name type="common">Bacillus psychrosaccharolyticus</name>
    <dbReference type="NCBI Taxonomy" id="1407"/>
    <lineage>
        <taxon>Bacteria</taxon>
        <taxon>Bacillati</taxon>
        <taxon>Bacillota</taxon>
        <taxon>Bacilli</taxon>
        <taxon>Bacillales</taxon>
        <taxon>Bacillaceae</taxon>
        <taxon>Peribacillus</taxon>
    </lineage>
</organism>
<dbReference type="KEGG" id="ppsr:I6J18_21525"/>
<evidence type="ECO:0000256" key="2">
    <source>
        <dbReference type="ARBA" id="ARBA00011738"/>
    </source>
</evidence>
<dbReference type="AlphaFoldDB" id="A0A974NM74"/>
<evidence type="ECO:0000313" key="4">
    <source>
        <dbReference type="Proteomes" id="UP000595254"/>
    </source>
</evidence>
<protein>
    <submittedName>
        <fullName evidence="3">Adaptor protein MecA</fullName>
    </submittedName>
</protein>
<evidence type="ECO:0000313" key="3">
    <source>
        <dbReference type="EMBL" id="QQT00128.1"/>
    </source>
</evidence>
<gene>
    <name evidence="3" type="ORF">I6J18_21525</name>
</gene>
<keyword evidence="4" id="KW-1185">Reference proteome</keyword>
<comment type="subunit">
    <text evidence="2">Homodimer.</text>
</comment>
<dbReference type="InterPro" id="IPR038471">
    <property type="entry name" value="MecA_C_sf"/>
</dbReference>
<dbReference type="PANTHER" id="PTHR39161:SF2">
    <property type="entry name" value="ADAPTER PROTEIN MECA 2"/>
    <property type="match status" value="1"/>
</dbReference>